<dbReference type="InterPro" id="IPR000558">
    <property type="entry name" value="Histone_H2B"/>
</dbReference>
<dbReference type="GO" id="GO:0046982">
    <property type="term" value="F:protein heterodimerization activity"/>
    <property type="evidence" value="ECO:0007669"/>
    <property type="project" value="InterPro"/>
</dbReference>
<protein>
    <submittedName>
        <fullName evidence="3">Histone H2B type 1-K</fullName>
    </submittedName>
</protein>
<evidence type="ECO:0000259" key="2">
    <source>
        <dbReference type="Pfam" id="PF00125"/>
    </source>
</evidence>
<dbReference type="GO" id="GO:0030527">
    <property type="term" value="F:structural constituent of chromatin"/>
    <property type="evidence" value="ECO:0007669"/>
    <property type="project" value="InterPro"/>
</dbReference>
<dbReference type="InterPro" id="IPR009072">
    <property type="entry name" value="Histone-fold"/>
</dbReference>
<comment type="caution">
    <text evidence="3">The sequence shown here is derived from an EMBL/GenBank/DDBJ whole genome shotgun (WGS) entry which is preliminary data.</text>
</comment>
<sequence>MPMETAVKGIKKAGKLQKAVKSIDQKESFNSYIYKVLKQVHPFTSISSKAMSTINSYVNDIFDCIADESSYLAHYNHRNTISL</sequence>
<gene>
    <name evidence="3" type="primary">HIST1H2BK</name>
    <name evidence="3" type="ORF">T4E_7500</name>
</gene>
<accession>A0A0V0YNA7</accession>
<dbReference type="GO" id="GO:0000786">
    <property type="term" value="C:nucleosome"/>
    <property type="evidence" value="ECO:0007669"/>
    <property type="project" value="InterPro"/>
</dbReference>
<dbReference type="Pfam" id="PF00125">
    <property type="entry name" value="Histone"/>
    <property type="match status" value="1"/>
</dbReference>
<proteinExistence type="inferred from homology"/>
<feature type="domain" description="Core Histone H2A/H2B/H3" evidence="2">
    <location>
        <begin position="16"/>
        <end position="82"/>
    </location>
</feature>
<dbReference type="SMART" id="SM00427">
    <property type="entry name" value="H2B"/>
    <property type="match status" value="1"/>
</dbReference>
<dbReference type="PRINTS" id="PR00621">
    <property type="entry name" value="HISTONEH2B"/>
</dbReference>
<dbReference type="EMBL" id="JYDU01000001">
    <property type="protein sequence ID" value="KRY01828.1"/>
    <property type="molecule type" value="Genomic_DNA"/>
</dbReference>
<evidence type="ECO:0000313" key="4">
    <source>
        <dbReference type="Proteomes" id="UP000054815"/>
    </source>
</evidence>
<dbReference type="CDD" id="cd22910">
    <property type="entry name" value="HFD_H2B"/>
    <property type="match status" value="1"/>
</dbReference>
<dbReference type="Gene3D" id="1.10.20.10">
    <property type="entry name" value="Histone, subunit A"/>
    <property type="match status" value="1"/>
</dbReference>
<dbReference type="AlphaFoldDB" id="A0A0V0YNA7"/>
<organism evidence="3 4">
    <name type="scientific">Trichinella pseudospiralis</name>
    <name type="common">Parasitic roundworm</name>
    <dbReference type="NCBI Taxonomy" id="6337"/>
    <lineage>
        <taxon>Eukaryota</taxon>
        <taxon>Metazoa</taxon>
        <taxon>Ecdysozoa</taxon>
        <taxon>Nematoda</taxon>
        <taxon>Enoplea</taxon>
        <taxon>Dorylaimia</taxon>
        <taxon>Trichinellida</taxon>
        <taxon>Trichinellidae</taxon>
        <taxon>Trichinella</taxon>
    </lineage>
</organism>
<comment type="similarity">
    <text evidence="1">Belongs to the histone H2B family.</text>
</comment>
<evidence type="ECO:0000256" key="1">
    <source>
        <dbReference type="ARBA" id="ARBA00006846"/>
    </source>
</evidence>
<evidence type="ECO:0000313" key="3">
    <source>
        <dbReference type="EMBL" id="KRY01828.1"/>
    </source>
</evidence>
<dbReference type="GO" id="GO:0003677">
    <property type="term" value="F:DNA binding"/>
    <property type="evidence" value="ECO:0007669"/>
    <property type="project" value="InterPro"/>
</dbReference>
<dbReference type="Proteomes" id="UP000054815">
    <property type="component" value="Unassembled WGS sequence"/>
</dbReference>
<reference evidence="3 4" key="1">
    <citation type="submission" date="2015-01" db="EMBL/GenBank/DDBJ databases">
        <title>Evolution of Trichinella species and genotypes.</title>
        <authorList>
            <person name="Korhonen P.K."/>
            <person name="Edoardo P."/>
            <person name="Giuseppe L.R."/>
            <person name="Gasser R.B."/>
        </authorList>
    </citation>
    <scope>NUCLEOTIDE SEQUENCE [LARGE SCALE GENOMIC DNA]</scope>
    <source>
        <strain evidence="3">ISS141</strain>
    </source>
</reference>
<name>A0A0V0YNA7_TRIPS</name>
<dbReference type="PANTHER" id="PTHR23428">
    <property type="entry name" value="HISTONE H2B"/>
    <property type="match status" value="1"/>
</dbReference>
<dbReference type="SUPFAM" id="SSF47113">
    <property type="entry name" value="Histone-fold"/>
    <property type="match status" value="1"/>
</dbReference>
<dbReference type="STRING" id="6337.A0A0V0YNA7"/>
<dbReference type="InterPro" id="IPR007125">
    <property type="entry name" value="H2A/H2B/H3"/>
</dbReference>